<gene>
    <name evidence="1" type="ORF">H9660_14865</name>
</gene>
<accession>A0ABR8Q7M8</accession>
<keyword evidence="2" id="KW-1185">Reference proteome</keyword>
<evidence type="ECO:0000313" key="1">
    <source>
        <dbReference type="EMBL" id="MBD7916423.1"/>
    </source>
</evidence>
<reference evidence="1 2" key="1">
    <citation type="submission" date="2020-08" db="EMBL/GenBank/DDBJ databases">
        <title>A Genomic Blueprint of the Chicken Gut Microbiome.</title>
        <authorList>
            <person name="Gilroy R."/>
            <person name="Ravi A."/>
            <person name="Getino M."/>
            <person name="Pursley I."/>
            <person name="Horton D.L."/>
            <person name="Alikhan N.-F."/>
            <person name="Baker D."/>
            <person name="Gharbi K."/>
            <person name="Hall N."/>
            <person name="Watson M."/>
            <person name="Adriaenssens E.M."/>
            <person name="Foster-Nyarko E."/>
            <person name="Jarju S."/>
            <person name="Secka A."/>
            <person name="Antonio M."/>
            <person name="Oren A."/>
            <person name="Chaudhuri R."/>
            <person name="La Ragione R.M."/>
            <person name="Hildebrand F."/>
            <person name="Pallen M.J."/>
        </authorList>
    </citation>
    <scope>NUCLEOTIDE SEQUENCE [LARGE SCALE GENOMIC DNA]</scope>
    <source>
        <strain evidence="1 2">Sa3CUN1</strain>
    </source>
</reference>
<protein>
    <recommendedName>
        <fullName evidence="3">DUF2262 domain-containing protein</fullName>
    </recommendedName>
</protein>
<organism evidence="1 2">
    <name type="scientific">Clostridium gallinarum</name>
    <dbReference type="NCBI Taxonomy" id="2762246"/>
    <lineage>
        <taxon>Bacteria</taxon>
        <taxon>Bacillati</taxon>
        <taxon>Bacillota</taxon>
        <taxon>Clostridia</taxon>
        <taxon>Eubacteriales</taxon>
        <taxon>Clostridiaceae</taxon>
        <taxon>Clostridium</taxon>
    </lineage>
</organism>
<dbReference type="RefSeq" id="WP_191751165.1">
    <property type="nucleotide sequence ID" value="NZ_JACSQZ010000081.1"/>
</dbReference>
<proteinExistence type="predicted"/>
<comment type="caution">
    <text evidence="1">The sequence shown here is derived from an EMBL/GenBank/DDBJ whole genome shotgun (WGS) entry which is preliminary data.</text>
</comment>
<dbReference type="Proteomes" id="UP000640335">
    <property type="component" value="Unassembled WGS sequence"/>
</dbReference>
<dbReference type="EMBL" id="JACSQZ010000081">
    <property type="protein sequence ID" value="MBD7916423.1"/>
    <property type="molecule type" value="Genomic_DNA"/>
</dbReference>
<evidence type="ECO:0000313" key="2">
    <source>
        <dbReference type="Proteomes" id="UP000640335"/>
    </source>
</evidence>
<sequence>MGLNFSELSKKVNEINNWLSVVGYDSQTGKGAVLYDSETILDFILCEDKKIIVLGGCTVKYGSWDDLDLDSPLLMKVFNLFEKAIHKIFNLKKIKTYKEWKGDITDYLNINDIVDNEIIEYFRNVLPPKTDNSYMLQGGEAYDHVLDDKANKYKAIYITFNNENGNWIYKGICFIGENTDRSNLEI</sequence>
<name>A0ABR8Q7M8_9CLOT</name>
<evidence type="ECO:0008006" key="3">
    <source>
        <dbReference type="Google" id="ProtNLM"/>
    </source>
</evidence>